<organism evidence="2 3">
    <name type="scientific">Myriangium duriaei CBS 260.36</name>
    <dbReference type="NCBI Taxonomy" id="1168546"/>
    <lineage>
        <taxon>Eukaryota</taxon>
        <taxon>Fungi</taxon>
        <taxon>Dikarya</taxon>
        <taxon>Ascomycota</taxon>
        <taxon>Pezizomycotina</taxon>
        <taxon>Dothideomycetes</taxon>
        <taxon>Dothideomycetidae</taxon>
        <taxon>Myriangiales</taxon>
        <taxon>Myriangiaceae</taxon>
        <taxon>Myriangium</taxon>
    </lineage>
</organism>
<sequence>MPEYNIEHICFLTEGQKDELAEAITRIHSTTFGTPKMFVNVKITDTSEGNLYVGGKRRRTNRIFAYVRPGPSRTQKDYESVSNQIVAEWDKIVPLPQVQRSLPKPDQSLNLIMFFGCLVAGYEAGFMIPQAGEDQEWFKDNLAAFQAKADAGDENFKEMIEECKERGFKLV</sequence>
<dbReference type="InterPro" id="IPR028116">
    <property type="entry name" value="Cis-CaaD-like"/>
</dbReference>
<dbReference type="AlphaFoldDB" id="A0A9P4J310"/>
<dbReference type="OrthoDB" id="9981319at2759"/>
<dbReference type="Pfam" id="PF14832">
    <property type="entry name" value="Tautomerase_3"/>
    <property type="match status" value="1"/>
</dbReference>
<name>A0A9P4J310_9PEZI</name>
<dbReference type="InterPro" id="IPR014347">
    <property type="entry name" value="Tautomerase/MIF_sf"/>
</dbReference>
<accession>A0A9P4J310</accession>
<dbReference type="Proteomes" id="UP000799439">
    <property type="component" value="Unassembled WGS sequence"/>
</dbReference>
<feature type="domain" description="Tautomerase cis-CaaD-like" evidence="1">
    <location>
        <begin position="1"/>
        <end position="94"/>
    </location>
</feature>
<evidence type="ECO:0000313" key="3">
    <source>
        <dbReference type="Proteomes" id="UP000799439"/>
    </source>
</evidence>
<proteinExistence type="predicted"/>
<keyword evidence="3" id="KW-1185">Reference proteome</keyword>
<dbReference type="EMBL" id="ML996086">
    <property type="protein sequence ID" value="KAF2152320.1"/>
    <property type="molecule type" value="Genomic_DNA"/>
</dbReference>
<reference evidence="2" key="1">
    <citation type="journal article" date="2020" name="Stud. Mycol.">
        <title>101 Dothideomycetes genomes: a test case for predicting lifestyles and emergence of pathogens.</title>
        <authorList>
            <person name="Haridas S."/>
            <person name="Albert R."/>
            <person name="Binder M."/>
            <person name="Bloem J."/>
            <person name="Labutti K."/>
            <person name="Salamov A."/>
            <person name="Andreopoulos B."/>
            <person name="Baker S."/>
            <person name="Barry K."/>
            <person name="Bills G."/>
            <person name="Bluhm B."/>
            <person name="Cannon C."/>
            <person name="Castanera R."/>
            <person name="Culley D."/>
            <person name="Daum C."/>
            <person name="Ezra D."/>
            <person name="Gonzalez J."/>
            <person name="Henrissat B."/>
            <person name="Kuo A."/>
            <person name="Liang C."/>
            <person name="Lipzen A."/>
            <person name="Lutzoni F."/>
            <person name="Magnuson J."/>
            <person name="Mondo S."/>
            <person name="Nolan M."/>
            <person name="Ohm R."/>
            <person name="Pangilinan J."/>
            <person name="Park H.-J."/>
            <person name="Ramirez L."/>
            <person name="Alfaro M."/>
            <person name="Sun H."/>
            <person name="Tritt A."/>
            <person name="Yoshinaga Y."/>
            <person name="Zwiers L.-H."/>
            <person name="Turgeon B."/>
            <person name="Goodwin S."/>
            <person name="Spatafora J."/>
            <person name="Crous P."/>
            <person name="Grigoriev I."/>
        </authorList>
    </citation>
    <scope>NUCLEOTIDE SEQUENCE</scope>
    <source>
        <strain evidence="2">CBS 260.36</strain>
    </source>
</reference>
<comment type="caution">
    <text evidence="2">The sequence shown here is derived from an EMBL/GenBank/DDBJ whole genome shotgun (WGS) entry which is preliminary data.</text>
</comment>
<protein>
    <recommendedName>
        <fullName evidence="1">Tautomerase cis-CaaD-like domain-containing protein</fullName>
    </recommendedName>
</protein>
<evidence type="ECO:0000313" key="2">
    <source>
        <dbReference type="EMBL" id="KAF2152320.1"/>
    </source>
</evidence>
<gene>
    <name evidence="2" type="ORF">K461DRAFT_256144</name>
</gene>
<dbReference type="Gene3D" id="3.30.429.10">
    <property type="entry name" value="Macrophage Migration Inhibitory Factor"/>
    <property type="match status" value="1"/>
</dbReference>
<evidence type="ECO:0000259" key="1">
    <source>
        <dbReference type="Pfam" id="PF14832"/>
    </source>
</evidence>
<dbReference type="SUPFAM" id="SSF55331">
    <property type="entry name" value="Tautomerase/MIF"/>
    <property type="match status" value="1"/>
</dbReference>